<accession>A0A914SFJ9</accession>
<evidence type="ECO:0000313" key="2">
    <source>
        <dbReference type="WBParaSite" id="PEQ_0001278601-mRNA-1"/>
    </source>
</evidence>
<dbReference type="WBParaSite" id="PEQ_0001278601-mRNA-1">
    <property type="protein sequence ID" value="PEQ_0001278601-mRNA-1"/>
    <property type="gene ID" value="PEQ_0001278601"/>
</dbReference>
<dbReference type="AlphaFoldDB" id="A0A914SFJ9"/>
<reference evidence="2" key="1">
    <citation type="submission" date="2022-11" db="UniProtKB">
        <authorList>
            <consortium name="WormBaseParasite"/>
        </authorList>
    </citation>
    <scope>IDENTIFICATION</scope>
</reference>
<dbReference type="Proteomes" id="UP000887564">
    <property type="component" value="Unplaced"/>
</dbReference>
<proteinExistence type="predicted"/>
<protein>
    <submittedName>
        <fullName evidence="2">Decapping nuclease</fullName>
    </submittedName>
</protein>
<organism evidence="1 2">
    <name type="scientific">Parascaris equorum</name>
    <name type="common">Equine roundworm</name>
    <dbReference type="NCBI Taxonomy" id="6256"/>
    <lineage>
        <taxon>Eukaryota</taxon>
        <taxon>Metazoa</taxon>
        <taxon>Ecdysozoa</taxon>
        <taxon>Nematoda</taxon>
        <taxon>Chromadorea</taxon>
        <taxon>Rhabditida</taxon>
        <taxon>Spirurina</taxon>
        <taxon>Ascaridomorpha</taxon>
        <taxon>Ascaridoidea</taxon>
        <taxon>Ascarididae</taxon>
        <taxon>Parascaris</taxon>
    </lineage>
</organism>
<name>A0A914SFJ9_PAREQ</name>
<evidence type="ECO:0000313" key="1">
    <source>
        <dbReference type="Proteomes" id="UP000887564"/>
    </source>
</evidence>
<keyword evidence="1" id="KW-1185">Reference proteome</keyword>
<sequence length="156" mass="17820">MILIEKSLHPESGLKFNVKTVNEAKPPPEFRQHGEDFAYSHPDEIIEYIDRTFPLPSLKSDSAGAGDATANLFRAFAFFIKECEQLRKNGLVRLQCNIEEVFERKALDEIILYWADRPDTPNLSSQKRSQLYRQKTTCTLTVPSETENGARENGEN</sequence>